<dbReference type="EMBL" id="FWXZ01000001">
    <property type="protein sequence ID" value="SMC40096.1"/>
    <property type="molecule type" value="Genomic_DNA"/>
</dbReference>
<accession>A0AC61PIM9</accession>
<protein>
    <submittedName>
        <fullName evidence="1">Uncharacterized protein</fullName>
    </submittedName>
</protein>
<organism evidence="1 2">
    <name type="scientific">Aristaeella lactis</name>
    <dbReference type="NCBI Taxonomy" id="3046383"/>
    <lineage>
        <taxon>Bacteria</taxon>
        <taxon>Bacillati</taxon>
        <taxon>Bacillota</taxon>
        <taxon>Clostridia</taxon>
        <taxon>Eubacteriales</taxon>
        <taxon>Aristaeellaceae</taxon>
        <taxon>Aristaeella</taxon>
    </lineage>
</organism>
<reference evidence="1" key="1">
    <citation type="submission" date="2017-04" db="EMBL/GenBank/DDBJ databases">
        <authorList>
            <person name="Varghese N."/>
            <person name="Submissions S."/>
        </authorList>
    </citation>
    <scope>NUCLEOTIDE SEQUENCE</scope>
    <source>
        <strain evidence="1">WTE2008</strain>
    </source>
</reference>
<dbReference type="Proteomes" id="UP000192328">
    <property type="component" value="Unassembled WGS sequence"/>
</dbReference>
<gene>
    <name evidence="1" type="ORF">SAMN06297397_0653</name>
</gene>
<proteinExistence type="predicted"/>
<sequence length="56" mass="6670">MTVRKPFRPHPDEHREERRHRIPFIAKVFMLIGMITVLYFLITYAVMPVLAMLTVS</sequence>
<keyword evidence="2" id="KW-1185">Reference proteome</keyword>
<name>A0AC61PIM9_9FIRM</name>
<comment type="caution">
    <text evidence="1">The sequence shown here is derived from an EMBL/GenBank/DDBJ whole genome shotgun (WGS) entry which is preliminary data.</text>
</comment>
<evidence type="ECO:0000313" key="1">
    <source>
        <dbReference type="EMBL" id="SMC40096.1"/>
    </source>
</evidence>
<evidence type="ECO:0000313" key="2">
    <source>
        <dbReference type="Proteomes" id="UP000192328"/>
    </source>
</evidence>